<keyword evidence="1" id="KW-1185">Reference proteome</keyword>
<dbReference type="Proteomes" id="UP000695000">
    <property type="component" value="Unplaced"/>
</dbReference>
<dbReference type="RefSeq" id="XP_017771615.1">
    <property type="nucleotide sequence ID" value="XM_017916126.1"/>
</dbReference>
<proteinExistence type="predicted"/>
<evidence type="ECO:0000313" key="1">
    <source>
        <dbReference type="Proteomes" id="UP000695000"/>
    </source>
</evidence>
<organism evidence="1 2">
    <name type="scientific">Nicrophorus vespilloides</name>
    <name type="common">Boreal carrion beetle</name>
    <dbReference type="NCBI Taxonomy" id="110193"/>
    <lineage>
        <taxon>Eukaryota</taxon>
        <taxon>Metazoa</taxon>
        <taxon>Ecdysozoa</taxon>
        <taxon>Arthropoda</taxon>
        <taxon>Hexapoda</taxon>
        <taxon>Insecta</taxon>
        <taxon>Pterygota</taxon>
        <taxon>Neoptera</taxon>
        <taxon>Endopterygota</taxon>
        <taxon>Coleoptera</taxon>
        <taxon>Polyphaga</taxon>
        <taxon>Staphyliniformia</taxon>
        <taxon>Silphidae</taxon>
        <taxon>Nicrophorinae</taxon>
        <taxon>Nicrophorus</taxon>
    </lineage>
</organism>
<gene>
    <name evidence="2" type="primary">LOC108559009</name>
</gene>
<reference evidence="2" key="1">
    <citation type="submission" date="2025-08" db="UniProtKB">
        <authorList>
            <consortium name="RefSeq"/>
        </authorList>
    </citation>
    <scope>IDENTIFICATION</scope>
    <source>
        <tissue evidence="2">Whole Larva</tissue>
    </source>
</reference>
<protein>
    <submittedName>
        <fullName evidence="2">Uncharacterized protein LOC108559009</fullName>
    </submittedName>
</protein>
<sequence>MAAKTTREVKNEIEVPCSNEEKVLNNYMMLCNEEDRVRSLCAPMKLRPAKQPHEKSSRWRRLEEPATFVRFEELLRSPPALHSRIRTVGLLVFENSKFWLRSMMLQPKSIHQHRRLLLTFHKMSRLPDPATDVNIYVMVLGQHSRSLYSPQDVPFYCVHVWNQLENQKQIDMCFHLYDTIKALHS</sequence>
<name>A0ABM1MAL5_NICVS</name>
<dbReference type="GeneID" id="108559009"/>
<accession>A0ABM1MAL5</accession>
<evidence type="ECO:0000313" key="2">
    <source>
        <dbReference type="RefSeq" id="XP_017771615.1"/>
    </source>
</evidence>